<feature type="compositionally biased region" description="Polar residues" evidence="2">
    <location>
        <begin position="615"/>
        <end position="624"/>
    </location>
</feature>
<dbReference type="SUPFAM" id="SSF144232">
    <property type="entry name" value="HIT/MYND zinc finger-like"/>
    <property type="match status" value="1"/>
</dbReference>
<dbReference type="GO" id="GO:0008270">
    <property type="term" value="F:zinc ion binding"/>
    <property type="evidence" value="ECO:0007669"/>
    <property type="project" value="UniProtKB-UniRule"/>
</dbReference>
<dbReference type="PANTHER" id="PTHR31063:SF4">
    <property type="entry name" value="IBR DOMAIN-CONTAINING PROTEIN"/>
    <property type="match status" value="1"/>
</dbReference>
<dbReference type="Pfam" id="PF25790">
    <property type="entry name" value="BCD1"/>
    <property type="match status" value="1"/>
</dbReference>
<dbReference type="Gene3D" id="3.30.60.190">
    <property type="match status" value="1"/>
</dbReference>
<evidence type="ECO:0000313" key="5">
    <source>
        <dbReference type="Proteomes" id="UP000218231"/>
    </source>
</evidence>
<dbReference type="Proteomes" id="UP000218231">
    <property type="component" value="Unassembled WGS sequence"/>
</dbReference>
<evidence type="ECO:0000313" key="4">
    <source>
        <dbReference type="EMBL" id="PAV79814.1"/>
    </source>
</evidence>
<keyword evidence="1" id="KW-0863">Zinc-finger</keyword>
<organism evidence="4 5">
    <name type="scientific">Diploscapter pachys</name>
    <dbReference type="NCBI Taxonomy" id="2018661"/>
    <lineage>
        <taxon>Eukaryota</taxon>
        <taxon>Metazoa</taxon>
        <taxon>Ecdysozoa</taxon>
        <taxon>Nematoda</taxon>
        <taxon>Chromadorea</taxon>
        <taxon>Rhabditida</taxon>
        <taxon>Rhabditina</taxon>
        <taxon>Rhabditomorpha</taxon>
        <taxon>Rhabditoidea</taxon>
        <taxon>Rhabditidae</taxon>
        <taxon>Diploscapter</taxon>
    </lineage>
</organism>
<evidence type="ECO:0000256" key="1">
    <source>
        <dbReference type="PROSITE-ProRule" id="PRU00453"/>
    </source>
</evidence>
<dbReference type="STRING" id="2018661.A0A2A2L0V9"/>
<reference evidence="4" key="1">
    <citation type="journal article" date="2017" name="Curr. Biol.">
        <title>Genome architecture and evolution of a unichromosomal asexual nematode.</title>
        <authorList>
            <person name="Fradin H."/>
            <person name="Zegar C."/>
            <person name="Gutwein M."/>
            <person name="Lucas J."/>
            <person name="Kovtun M."/>
            <person name="Corcoran D."/>
            <person name="Baugh L.R."/>
            <person name="Kiontke K."/>
            <person name="Gunsalus K."/>
            <person name="Fitch D.H."/>
            <person name="Piano F."/>
        </authorList>
    </citation>
    <scope>NUCLEOTIDE SEQUENCE [LARGE SCALE GENOMIC DNA]</scope>
    <source>
        <strain evidence="4">PF1309</strain>
    </source>
</reference>
<dbReference type="PROSITE" id="PS51083">
    <property type="entry name" value="ZF_HIT"/>
    <property type="match status" value="1"/>
</dbReference>
<sequence>MVEVENVQLEMEEGEWSDEEVADEIAEQGNPEAKRVKSGCIKLVDYRESDGDEAAGSEDDEPPEEMLNEMARKIAEAKAEESDDPKDPKLCAMCQKEAHKYRCPKCNMRTCCVTCSKEHKDKYNCDGVRGPFQPVQKLSQFTTSKSIEDQHFLEKISGNIHSSPSSAKKQKMENIQPESLEDASKSPSARLIEGVRYAPNSGRERYLMEAAVARHIFFAFDSESKALNKSEQSTLQKQPKEKEADNEEEGTCKNIDMGSHINFYSQNIFWKLEIVFRRPNSEENSYNDYSKLVHNIPDSIHVATILRQFLKPRPYGCIVSASDLDLQILQPFIEKGIDNLNIFMPVPKDSKHRYYAIDGEKTLLENVRKRFIVEHPTFVIVSAEETTEINGRLIEDKKASIEVAEEGEDSNREAEETGTIAGEDLEEGVSMDLLAAEEMAISIESVNGTTDEGVQHILFFSLPSLHFSLATCRYRGTRRWEGKRHKGEDLMARKYGHHTAGTIRKDVLTDKYANLSKREQKRMLAATQDDMSIGVDYSLNKHNRWMLANRPVELLRMAKKGFETSVVEGQSRTTGNCWPHIQPHSITAVHTRIDRDSADEEEFDVRTARSAGKGQINNIANFTPTARELSQKKPRTRKQENEGDVEIDPEAEAEKAAPQVHYSVQTPIKNKHMYTKGVWFNYNYRIPRNTARPRKLPENDLYDAEYENECSEDERENEEIENLPKPSTSLNLSDCIIDKSKKKREPRDRLRTLSSSLADEWENVSDLNDGDKPNDEALDLSKVHQEDFFHETIHIPMNKWKHSGIETPEAAETIAELKGRKVAGWTVFNLTDKVKLHATELLPVNVLVVALKEQKKMRKRDVDQLVMTINTTIPIPPPLYLPSFISKLSFKENLQAVLLGITEEIQGWREMYRFAIEQCTDLPVSFLTHAEDTRFLKEFHLWLTYNRELFSQKVESYSPYRRLTEYTALSHDDAHSVYTNSKLLSTEAHCYHLLEFESSLREFGRENEIVEGFGDGSEMPLQRCSNCYEFEKANLIGLGDRVLCMNCVRKNATGQIRSGNIPIHYQFPLEESTFDLLSFVLPLPVFNFYSKRLLMMSLEPFITEGRFDECYACSSLILVPNVSENQEFNSIYCNGGHSHFSFWCRKCGGECHWPMECGDYSEWQKKWEAQFELEAAREQKNCKDVPRHTELLHIKCSCKKGKFHAYATDRSAKCPQCGITVDVANMQVIRGQFVSWVHPAPRNNAVKRQKIFNPNWFNIQMPFGGFVLSRTQVENVIKRPIAELCFAARSRRFNRKETNIFGQKCGEQRRKGLTAAEGLEETRKMALQIVENGTGWTYIHKKETEMLKHMKVLMDKWVAVENCIKEGK</sequence>
<keyword evidence="1" id="KW-0862">Zinc</keyword>
<dbReference type="CDD" id="cd23023">
    <property type="entry name" value="zf-HIT_BCD1"/>
    <property type="match status" value="1"/>
</dbReference>
<feature type="region of interest" description="Disordered" evidence="2">
    <location>
        <begin position="707"/>
        <end position="728"/>
    </location>
</feature>
<dbReference type="InterPro" id="IPR007529">
    <property type="entry name" value="Znf_HIT"/>
</dbReference>
<feature type="region of interest" description="Disordered" evidence="2">
    <location>
        <begin position="158"/>
        <end position="187"/>
    </location>
</feature>
<comment type="caution">
    <text evidence="4">The sequence shown here is derived from an EMBL/GenBank/DDBJ whole genome shotgun (WGS) entry which is preliminary data.</text>
</comment>
<gene>
    <name evidence="4" type="ORF">WR25_06628</name>
</gene>
<proteinExistence type="predicted"/>
<accession>A0A2A2L0V9</accession>
<feature type="region of interest" description="Disordered" evidence="2">
    <location>
        <begin position="597"/>
        <end position="659"/>
    </location>
</feature>
<feature type="region of interest" description="Disordered" evidence="2">
    <location>
        <begin position="229"/>
        <end position="249"/>
    </location>
</feature>
<dbReference type="CDD" id="cd20335">
    <property type="entry name" value="BRcat_RBR"/>
    <property type="match status" value="1"/>
</dbReference>
<dbReference type="OrthoDB" id="5787359at2759"/>
<evidence type="ECO:0000259" key="3">
    <source>
        <dbReference type="PROSITE" id="PS51083"/>
    </source>
</evidence>
<feature type="domain" description="HIT-type" evidence="3">
    <location>
        <begin position="91"/>
        <end position="125"/>
    </location>
</feature>
<feature type="compositionally biased region" description="Acidic residues" evidence="2">
    <location>
        <begin position="642"/>
        <end position="651"/>
    </location>
</feature>
<protein>
    <recommendedName>
        <fullName evidence="3">HIT-type domain-containing protein</fullName>
    </recommendedName>
</protein>
<dbReference type="PANTHER" id="PTHR31063">
    <property type="entry name" value="PROTEIN CBG08668"/>
    <property type="match status" value="1"/>
</dbReference>
<name>A0A2A2L0V9_9BILA</name>
<feature type="compositionally biased region" description="Acidic residues" evidence="2">
    <location>
        <begin position="707"/>
        <end position="721"/>
    </location>
</feature>
<keyword evidence="5" id="KW-1185">Reference proteome</keyword>
<dbReference type="Pfam" id="PF04438">
    <property type="entry name" value="zf-HIT"/>
    <property type="match status" value="1"/>
</dbReference>
<evidence type="ECO:0000256" key="2">
    <source>
        <dbReference type="SAM" id="MobiDB-lite"/>
    </source>
</evidence>
<dbReference type="InterPro" id="IPR057721">
    <property type="entry name" value="BCD1_alpha/beta"/>
</dbReference>
<dbReference type="EMBL" id="LIAE01007362">
    <property type="protein sequence ID" value="PAV79814.1"/>
    <property type="molecule type" value="Genomic_DNA"/>
</dbReference>
<keyword evidence="1" id="KW-0479">Metal-binding</keyword>